<feature type="compositionally biased region" description="Pro residues" evidence="1">
    <location>
        <begin position="193"/>
        <end position="214"/>
    </location>
</feature>
<organism evidence="3 4">
    <name type="scientific">Streptacidiphilus alkalitolerans</name>
    <dbReference type="NCBI Taxonomy" id="3342712"/>
    <lineage>
        <taxon>Bacteria</taxon>
        <taxon>Bacillati</taxon>
        <taxon>Actinomycetota</taxon>
        <taxon>Actinomycetes</taxon>
        <taxon>Kitasatosporales</taxon>
        <taxon>Streptomycetaceae</taxon>
        <taxon>Streptacidiphilus</taxon>
    </lineage>
</organism>
<name>A0ABV6VJ08_9ACTN</name>
<proteinExistence type="predicted"/>
<evidence type="ECO:0000256" key="1">
    <source>
        <dbReference type="SAM" id="MobiDB-lite"/>
    </source>
</evidence>
<dbReference type="EMBL" id="JBHEZX010000018">
    <property type="protein sequence ID" value="MFC1413714.1"/>
    <property type="molecule type" value="Genomic_DNA"/>
</dbReference>
<protein>
    <submittedName>
        <fullName evidence="3">TerD family protein</fullName>
    </submittedName>
</protein>
<evidence type="ECO:0000259" key="2">
    <source>
        <dbReference type="Pfam" id="PF02342"/>
    </source>
</evidence>
<dbReference type="PRINTS" id="PR01217">
    <property type="entry name" value="PRICHEXTENSN"/>
</dbReference>
<feature type="domain" description="TerD" evidence="2">
    <location>
        <begin position="248"/>
        <end position="412"/>
    </location>
</feature>
<dbReference type="PANTHER" id="PTHR32097">
    <property type="entry name" value="CAMP-BINDING PROTEIN 1-RELATED"/>
    <property type="match status" value="1"/>
</dbReference>
<evidence type="ECO:0000313" key="3">
    <source>
        <dbReference type="EMBL" id="MFC1413714.1"/>
    </source>
</evidence>
<reference evidence="3 4" key="1">
    <citation type="submission" date="2024-09" db="EMBL/GenBank/DDBJ databases">
        <authorList>
            <person name="Lee S.D."/>
        </authorList>
    </citation>
    <scope>NUCLEOTIDE SEQUENCE [LARGE SCALE GENOMIC DNA]</scope>
    <source>
        <strain evidence="3 4">N1-1</strain>
    </source>
</reference>
<gene>
    <name evidence="3" type="ORF">ACEZDG_31070</name>
</gene>
<feature type="domain" description="TerD" evidence="2">
    <location>
        <begin position="5"/>
        <end position="156"/>
    </location>
</feature>
<feature type="region of interest" description="Disordered" evidence="1">
    <location>
        <begin position="165"/>
        <end position="214"/>
    </location>
</feature>
<evidence type="ECO:0000313" key="4">
    <source>
        <dbReference type="Proteomes" id="UP001592582"/>
    </source>
</evidence>
<sequence length="430" mass="44809">MTAVLTPGGNTPLTSTRVSVAVAAAKQLDVSALLLAAGGKVRSDNDLIFFNAPNGPGVSYSQAGITVDTGGVPADIEKIVITASLDDRRATFAGTEPTATVTDLNGGAVLATFTPPRLTSETALIVVELYRRAGEWKLRAVGQGYANGLAGIAIDFGIDVEDEPAQAAPAAVQPPAPPNPFTQPEPEDWRITPPAPPAYTPQAPPAYAPPSAPPAYPPPTPPVYAPPAAAPAPAAAGSGKVTLDKGRVSLTKGGSVSLVKDGRPFLSSVKMGLGWEPAYGGRAVDLDASVIAFDSNRKELEKAWFMHLQAFNGAIQHHGDNLTGAGSGDDEVISVHLQNLPPQATGLVFMVNSFSGQKFTDVAKAYCRLLDGSTNAELVRFDLTHAEARTGVLMCKLVKMQTGEWVMTALEEYHDAKSARGMVKPAAKAL</sequence>
<dbReference type="InterPro" id="IPR051324">
    <property type="entry name" value="Stress/Tellurium_Resist"/>
</dbReference>
<dbReference type="Proteomes" id="UP001592582">
    <property type="component" value="Unassembled WGS sequence"/>
</dbReference>
<feature type="compositionally biased region" description="Pro residues" evidence="1">
    <location>
        <begin position="172"/>
        <end position="183"/>
    </location>
</feature>
<dbReference type="CDD" id="cd06974">
    <property type="entry name" value="TerD_like"/>
    <property type="match status" value="2"/>
</dbReference>
<keyword evidence="4" id="KW-1185">Reference proteome</keyword>
<accession>A0ABV6VJ08</accession>
<dbReference type="RefSeq" id="WP_380516042.1">
    <property type="nucleotide sequence ID" value="NZ_JBHEZX010000018.1"/>
</dbReference>
<dbReference type="Pfam" id="PF02342">
    <property type="entry name" value="TerD"/>
    <property type="match status" value="2"/>
</dbReference>
<dbReference type="InterPro" id="IPR003325">
    <property type="entry name" value="TerD"/>
</dbReference>
<dbReference type="PANTHER" id="PTHR32097:SF17">
    <property type="entry name" value="CAMP-BINDING PROTEIN 1-RELATED"/>
    <property type="match status" value="1"/>
</dbReference>
<comment type="caution">
    <text evidence="3">The sequence shown here is derived from an EMBL/GenBank/DDBJ whole genome shotgun (WGS) entry which is preliminary data.</text>
</comment>
<dbReference type="Gene3D" id="2.60.60.30">
    <property type="entry name" value="sav2460 like domains"/>
    <property type="match status" value="2"/>
</dbReference>